<keyword evidence="4" id="KW-1185">Reference proteome</keyword>
<dbReference type="AlphaFoldDB" id="A0A0D1YS29"/>
<dbReference type="InterPro" id="IPR013320">
    <property type="entry name" value="ConA-like_dom_sf"/>
</dbReference>
<feature type="domain" description="GH16" evidence="2">
    <location>
        <begin position="76"/>
        <end position="309"/>
    </location>
</feature>
<dbReference type="PROSITE" id="PS51762">
    <property type="entry name" value="GH16_2"/>
    <property type="match status" value="1"/>
</dbReference>
<dbReference type="OrthoDB" id="4388755at2759"/>
<organism evidence="3 4">
    <name type="scientific">Exophiala spinifera</name>
    <dbReference type="NCBI Taxonomy" id="91928"/>
    <lineage>
        <taxon>Eukaryota</taxon>
        <taxon>Fungi</taxon>
        <taxon>Dikarya</taxon>
        <taxon>Ascomycota</taxon>
        <taxon>Pezizomycotina</taxon>
        <taxon>Eurotiomycetes</taxon>
        <taxon>Chaetothyriomycetidae</taxon>
        <taxon>Chaetothyriales</taxon>
        <taxon>Herpotrichiellaceae</taxon>
        <taxon>Exophiala</taxon>
    </lineage>
</organism>
<dbReference type="CDD" id="cd00413">
    <property type="entry name" value="Glyco_hydrolase_16"/>
    <property type="match status" value="1"/>
</dbReference>
<dbReference type="Gene3D" id="2.60.120.200">
    <property type="match status" value="1"/>
</dbReference>
<evidence type="ECO:0000313" key="3">
    <source>
        <dbReference type="EMBL" id="KIW18006.1"/>
    </source>
</evidence>
<dbReference type="VEuPathDB" id="FungiDB:PV08_02293"/>
<sequence>MVLSRGFVTVALVVYTVLSKFANSVTAKSLHDNSPKCDCYVTNGRSSAFFQYHRFFDFGDVSTDSVYDSEPANVTDSQSSGDEPSQQGYIRSHAFSKDWSIQTWGRKSTPPVYPVTMQMSPQNVFIQRNPEELPSTHLTLRAYRSRNFYSTAEIQYQQRNLLHASIRLRARIRGASGSVAGIFVYLNDTQESDIEILTNDPSNHIRLTNHPVFDSDGVYVPNAMSDVELPAPTVWTDWVTYRLDWTPTKSSWYANGQWLFEKEYGVPRFPSVLIINMWGNGGTWAGNMTLGSAAYLDIRWIDVVFNTSGPVTGYTPDETKRKFRRDTGLLEKREDDDNCHRVCAVDDIPAVGFPVLVSDATRTTWYSQRTLEYILAITLAVVVII</sequence>
<dbReference type="Proteomes" id="UP000053328">
    <property type="component" value="Unassembled WGS sequence"/>
</dbReference>
<dbReference type="RefSeq" id="XP_016238222.1">
    <property type="nucleotide sequence ID" value="XM_016376652.1"/>
</dbReference>
<accession>A0A0D1YS29</accession>
<name>A0A0D1YS29_9EURO</name>
<dbReference type="Pfam" id="PF00722">
    <property type="entry name" value="Glyco_hydro_16"/>
    <property type="match status" value="1"/>
</dbReference>
<dbReference type="STRING" id="91928.A0A0D1YS29"/>
<evidence type="ECO:0000256" key="1">
    <source>
        <dbReference type="SAM" id="SignalP"/>
    </source>
</evidence>
<dbReference type="SUPFAM" id="SSF49899">
    <property type="entry name" value="Concanavalin A-like lectins/glucanases"/>
    <property type="match status" value="1"/>
</dbReference>
<evidence type="ECO:0000259" key="2">
    <source>
        <dbReference type="PROSITE" id="PS51762"/>
    </source>
</evidence>
<keyword evidence="1" id="KW-0732">Signal</keyword>
<dbReference type="InterPro" id="IPR000757">
    <property type="entry name" value="Beta-glucanase-like"/>
</dbReference>
<proteinExistence type="predicted"/>
<dbReference type="GeneID" id="27329376"/>
<protein>
    <recommendedName>
        <fullName evidence="2">GH16 domain-containing protein</fullName>
    </recommendedName>
</protein>
<reference evidence="3 4" key="1">
    <citation type="submission" date="2015-01" db="EMBL/GenBank/DDBJ databases">
        <title>The Genome Sequence of Exophiala spinifera CBS89968.</title>
        <authorList>
            <consortium name="The Broad Institute Genomics Platform"/>
            <person name="Cuomo C."/>
            <person name="de Hoog S."/>
            <person name="Gorbushina A."/>
            <person name="Stielow B."/>
            <person name="Teixiera M."/>
            <person name="Abouelleil A."/>
            <person name="Chapman S.B."/>
            <person name="Priest M."/>
            <person name="Young S.K."/>
            <person name="Wortman J."/>
            <person name="Nusbaum C."/>
            <person name="Birren B."/>
        </authorList>
    </citation>
    <scope>NUCLEOTIDE SEQUENCE [LARGE SCALE GENOMIC DNA]</scope>
    <source>
        <strain evidence="3 4">CBS 89968</strain>
    </source>
</reference>
<dbReference type="PANTHER" id="PTHR38121:SF4">
    <property type="entry name" value="GH16 DOMAIN-CONTAINING PROTEIN-RELATED"/>
    <property type="match status" value="1"/>
</dbReference>
<dbReference type="HOGENOM" id="CLU_039765_0_1_1"/>
<dbReference type="PANTHER" id="PTHR38121">
    <property type="entry name" value="GH16 DOMAIN-CONTAINING PROTEIN"/>
    <property type="match status" value="1"/>
</dbReference>
<dbReference type="EMBL" id="KN847493">
    <property type="protein sequence ID" value="KIW18006.1"/>
    <property type="molecule type" value="Genomic_DNA"/>
</dbReference>
<evidence type="ECO:0000313" key="4">
    <source>
        <dbReference type="Proteomes" id="UP000053328"/>
    </source>
</evidence>
<feature type="signal peptide" evidence="1">
    <location>
        <begin position="1"/>
        <end position="27"/>
    </location>
</feature>
<gene>
    <name evidence="3" type="ORF">PV08_02293</name>
</gene>
<dbReference type="GO" id="GO:0005975">
    <property type="term" value="P:carbohydrate metabolic process"/>
    <property type="evidence" value="ECO:0007669"/>
    <property type="project" value="InterPro"/>
</dbReference>
<dbReference type="GO" id="GO:0004553">
    <property type="term" value="F:hydrolase activity, hydrolyzing O-glycosyl compounds"/>
    <property type="evidence" value="ECO:0007669"/>
    <property type="project" value="InterPro"/>
</dbReference>
<feature type="chain" id="PRO_5002237297" description="GH16 domain-containing protein" evidence="1">
    <location>
        <begin position="28"/>
        <end position="385"/>
    </location>
</feature>